<dbReference type="Pfam" id="PF13561">
    <property type="entry name" value="adh_short_C2"/>
    <property type="match status" value="1"/>
</dbReference>
<reference evidence="3" key="1">
    <citation type="journal article" date="2019" name="Int. J. Syst. Evol. Microbiol.">
        <title>The Global Catalogue of Microorganisms (GCM) 10K type strain sequencing project: providing services to taxonomists for standard genome sequencing and annotation.</title>
        <authorList>
            <consortium name="The Broad Institute Genomics Platform"/>
            <consortium name="The Broad Institute Genome Sequencing Center for Infectious Disease"/>
            <person name="Wu L."/>
            <person name="Ma J."/>
        </authorList>
    </citation>
    <scope>NUCLEOTIDE SEQUENCE [LARGE SCALE GENOMIC DNA]</scope>
    <source>
        <strain evidence="3">CGMCC 4.7397</strain>
    </source>
</reference>
<organism evidence="2 3">
    <name type="scientific">Pseudonocardia lutea</name>
    <dbReference type="NCBI Taxonomy" id="2172015"/>
    <lineage>
        <taxon>Bacteria</taxon>
        <taxon>Bacillati</taxon>
        <taxon>Actinomycetota</taxon>
        <taxon>Actinomycetes</taxon>
        <taxon>Pseudonocardiales</taxon>
        <taxon>Pseudonocardiaceae</taxon>
        <taxon>Pseudonocardia</taxon>
    </lineage>
</organism>
<dbReference type="EC" id="1.1.1.-" evidence="2"/>
<dbReference type="InterPro" id="IPR002347">
    <property type="entry name" value="SDR_fam"/>
</dbReference>
<protein>
    <submittedName>
        <fullName evidence="2">SDR family NAD(P)-dependent oxidoreductase</fullName>
        <ecNumber evidence="2">1.1.1.-</ecNumber>
    </submittedName>
</protein>
<dbReference type="RefSeq" id="WP_379567559.1">
    <property type="nucleotide sequence ID" value="NZ_JBHSQK010000047.1"/>
</dbReference>
<evidence type="ECO:0000256" key="1">
    <source>
        <dbReference type="ARBA" id="ARBA00006484"/>
    </source>
</evidence>
<keyword evidence="3" id="KW-1185">Reference proteome</keyword>
<dbReference type="SUPFAM" id="SSF51735">
    <property type="entry name" value="NAD(P)-binding Rossmann-fold domains"/>
    <property type="match status" value="1"/>
</dbReference>
<evidence type="ECO:0000313" key="3">
    <source>
        <dbReference type="Proteomes" id="UP001596119"/>
    </source>
</evidence>
<name>A0ABW1IAM4_9PSEU</name>
<keyword evidence="2" id="KW-0560">Oxidoreductase</keyword>
<dbReference type="PANTHER" id="PTHR42760:SF40">
    <property type="entry name" value="3-OXOACYL-[ACYL-CARRIER-PROTEIN] REDUCTASE, CHLOROPLASTIC"/>
    <property type="match status" value="1"/>
</dbReference>
<dbReference type="PANTHER" id="PTHR42760">
    <property type="entry name" value="SHORT-CHAIN DEHYDROGENASES/REDUCTASES FAMILY MEMBER"/>
    <property type="match status" value="1"/>
</dbReference>
<dbReference type="PROSITE" id="PS00061">
    <property type="entry name" value="ADH_SHORT"/>
    <property type="match status" value="1"/>
</dbReference>
<accession>A0ABW1IAM4</accession>
<evidence type="ECO:0000313" key="2">
    <source>
        <dbReference type="EMBL" id="MFC5950425.1"/>
    </source>
</evidence>
<dbReference type="InterPro" id="IPR036291">
    <property type="entry name" value="NAD(P)-bd_dom_sf"/>
</dbReference>
<comment type="similarity">
    <text evidence="1">Belongs to the short-chain dehydrogenases/reductases (SDR) family.</text>
</comment>
<proteinExistence type="inferred from homology"/>
<comment type="caution">
    <text evidence="2">The sequence shown here is derived from an EMBL/GenBank/DDBJ whole genome shotgun (WGS) entry which is preliminary data.</text>
</comment>
<dbReference type="Gene3D" id="3.40.50.720">
    <property type="entry name" value="NAD(P)-binding Rossmann-like Domain"/>
    <property type="match status" value="1"/>
</dbReference>
<dbReference type="PRINTS" id="PR00081">
    <property type="entry name" value="GDHRDH"/>
</dbReference>
<dbReference type="GO" id="GO:0016491">
    <property type="term" value="F:oxidoreductase activity"/>
    <property type="evidence" value="ECO:0007669"/>
    <property type="project" value="UniProtKB-KW"/>
</dbReference>
<dbReference type="EMBL" id="JBHSQK010000047">
    <property type="protein sequence ID" value="MFC5950425.1"/>
    <property type="molecule type" value="Genomic_DNA"/>
</dbReference>
<dbReference type="InterPro" id="IPR020904">
    <property type="entry name" value="Sc_DH/Rdtase_CS"/>
</dbReference>
<dbReference type="PRINTS" id="PR00080">
    <property type="entry name" value="SDRFAMILY"/>
</dbReference>
<gene>
    <name evidence="2" type="ORF">ACFQH9_19330</name>
</gene>
<sequence length="250" mass="25098">MRVAIVTGAAGGIGRASAVALAAAGDTVVCADLDPEGAARTAGEVDGMATPLDVTDAAAVRALVGHVIDRFGRLDVYANVAGAVTSRGPVADLGEEDFRRSLDLNLTSLVFGCQAAAAVMKAGAAIVNVGSGTVDAAVGDLAAYSIAKAGVLQLTRSLARELGAAGIRVNAVSPGYILTGMTEEHFRGRDGEIDPQRRAEILRTQAEGVPLGRAGLAAEVGSVVAFLASDAASYVTGQVIRVNGGSVMPL</sequence>
<dbReference type="Proteomes" id="UP001596119">
    <property type="component" value="Unassembled WGS sequence"/>
</dbReference>